<dbReference type="EMBL" id="KN822159">
    <property type="protein sequence ID" value="KIM54248.1"/>
    <property type="molecule type" value="Genomic_DNA"/>
</dbReference>
<dbReference type="OrthoDB" id="440553at2759"/>
<comment type="subcellular location">
    <subcellularLocation>
        <location evidence="1">Membrane</location>
        <topology evidence="1">Multi-pass membrane protein</topology>
    </subcellularLocation>
</comment>
<dbReference type="PANTHER" id="PTHR23506:SF23">
    <property type="entry name" value="GH10249P"/>
    <property type="match status" value="1"/>
</dbReference>
<dbReference type="GO" id="GO:0022857">
    <property type="term" value="F:transmembrane transporter activity"/>
    <property type="evidence" value="ECO:0007669"/>
    <property type="project" value="InterPro"/>
</dbReference>
<name>A0A0C2YXC3_9AGAM</name>
<keyword evidence="3 7" id="KW-0812">Transmembrane</keyword>
<feature type="transmembrane region" description="Helical" evidence="7">
    <location>
        <begin position="516"/>
        <end position="545"/>
    </location>
</feature>
<evidence type="ECO:0000256" key="4">
    <source>
        <dbReference type="ARBA" id="ARBA00022989"/>
    </source>
</evidence>
<dbReference type="InterPro" id="IPR050930">
    <property type="entry name" value="MFS_Vesicular_Transporter"/>
</dbReference>
<dbReference type="Proteomes" id="UP000053989">
    <property type="component" value="Unassembled WGS sequence"/>
</dbReference>
<evidence type="ECO:0000313" key="10">
    <source>
        <dbReference type="Proteomes" id="UP000053989"/>
    </source>
</evidence>
<feature type="transmembrane region" description="Helical" evidence="7">
    <location>
        <begin position="135"/>
        <end position="153"/>
    </location>
</feature>
<feature type="transmembrane region" description="Helical" evidence="7">
    <location>
        <begin position="480"/>
        <end position="504"/>
    </location>
</feature>
<proteinExistence type="predicted"/>
<dbReference type="InterPro" id="IPR036259">
    <property type="entry name" value="MFS_trans_sf"/>
</dbReference>
<dbReference type="SFLD" id="SFLDS00003">
    <property type="entry name" value="Haloacid_Dehalogenase"/>
    <property type="match status" value="1"/>
</dbReference>
<evidence type="ECO:0000256" key="2">
    <source>
        <dbReference type="ARBA" id="ARBA00022448"/>
    </source>
</evidence>
<evidence type="ECO:0000313" key="9">
    <source>
        <dbReference type="EMBL" id="KIM54248.1"/>
    </source>
</evidence>
<feature type="transmembrane region" description="Helical" evidence="7">
    <location>
        <begin position="424"/>
        <end position="442"/>
    </location>
</feature>
<dbReference type="InterPro" id="IPR023214">
    <property type="entry name" value="HAD_sf"/>
</dbReference>
<dbReference type="Pfam" id="PF00702">
    <property type="entry name" value="Hydrolase"/>
    <property type="match status" value="1"/>
</dbReference>
<accession>A0A0C2YXC3</accession>
<dbReference type="FunCoup" id="A0A0C2YXC3">
    <property type="interactions" value="2"/>
</dbReference>
<dbReference type="SUPFAM" id="SSF56784">
    <property type="entry name" value="HAD-like"/>
    <property type="match status" value="1"/>
</dbReference>
<feature type="transmembrane region" description="Helical" evidence="7">
    <location>
        <begin position="108"/>
        <end position="129"/>
    </location>
</feature>
<evidence type="ECO:0000256" key="6">
    <source>
        <dbReference type="SAM" id="MobiDB-lite"/>
    </source>
</evidence>
<evidence type="ECO:0000256" key="7">
    <source>
        <dbReference type="SAM" id="Phobius"/>
    </source>
</evidence>
<dbReference type="GO" id="GO:0016020">
    <property type="term" value="C:membrane"/>
    <property type="evidence" value="ECO:0007669"/>
    <property type="project" value="UniProtKB-SubCell"/>
</dbReference>
<keyword evidence="4 7" id="KW-1133">Transmembrane helix</keyword>
<dbReference type="Gene3D" id="1.20.1250.20">
    <property type="entry name" value="MFS general substrate transporter like domains"/>
    <property type="match status" value="2"/>
</dbReference>
<dbReference type="CDD" id="cd17325">
    <property type="entry name" value="MFS_MdtG_SLC18_like"/>
    <property type="match status" value="1"/>
</dbReference>
<feature type="transmembrane region" description="Helical" evidence="7">
    <location>
        <begin position="396"/>
        <end position="417"/>
    </location>
</feature>
<evidence type="ECO:0000259" key="8">
    <source>
        <dbReference type="PROSITE" id="PS50850"/>
    </source>
</evidence>
<dbReference type="SFLD" id="SFLDG01129">
    <property type="entry name" value="C1.5:_HAD__Beta-PGM__Phosphata"/>
    <property type="match status" value="1"/>
</dbReference>
<gene>
    <name evidence="9" type="ORF">SCLCIDRAFT_1222217</name>
</gene>
<dbReference type="PROSITE" id="PS50850">
    <property type="entry name" value="MFS"/>
    <property type="match status" value="1"/>
</dbReference>
<dbReference type="Gene3D" id="1.10.150.240">
    <property type="entry name" value="Putative phosphatase, domain 2"/>
    <property type="match status" value="1"/>
</dbReference>
<dbReference type="SUPFAM" id="SSF103473">
    <property type="entry name" value="MFS general substrate transporter"/>
    <property type="match status" value="1"/>
</dbReference>
<reference evidence="9 10" key="1">
    <citation type="submission" date="2014-04" db="EMBL/GenBank/DDBJ databases">
        <authorList>
            <consortium name="DOE Joint Genome Institute"/>
            <person name="Kuo A."/>
            <person name="Kohler A."/>
            <person name="Nagy L.G."/>
            <person name="Floudas D."/>
            <person name="Copeland A."/>
            <person name="Barry K.W."/>
            <person name="Cichocki N."/>
            <person name="Veneault-Fourrey C."/>
            <person name="LaButti K."/>
            <person name="Lindquist E.A."/>
            <person name="Lipzen A."/>
            <person name="Lundell T."/>
            <person name="Morin E."/>
            <person name="Murat C."/>
            <person name="Sun H."/>
            <person name="Tunlid A."/>
            <person name="Henrissat B."/>
            <person name="Grigoriev I.V."/>
            <person name="Hibbett D.S."/>
            <person name="Martin F."/>
            <person name="Nordberg H.P."/>
            <person name="Cantor M.N."/>
            <person name="Hua S.X."/>
        </authorList>
    </citation>
    <scope>NUCLEOTIDE SEQUENCE [LARGE SCALE GENOMIC DNA]</scope>
    <source>
        <strain evidence="9 10">Foug A</strain>
    </source>
</reference>
<reference evidence="10" key="2">
    <citation type="submission" date="2015-01" db="EMBL/GenBank/DDBJ databases">
        <title>Evolutionary Origins and Diversification of the Mycorrhizal Mutualists.</title>
        <authorList>
            <consortium name="DOE Joint Genome Institute"/>
            <consortium name="Mycorrhizal Genomics Consortium"/>
            <person name="Kohler A."/>
            <person name="Kuo A."/>
            <person name="Nagy L.G."/>
            <person name="Floudas D."/>
            <person name="Copeland A."/>
            <person name="Barry K.W."/>
            <person name="Cichocki N."/>
            <person name="Veneault-Fourrey C."/>
            <person name="LaButti K."/>
            <person name="Lindquist E.A."/>
            <person name="Lipzen A."/>
            <person name="Lundell T."/>
            <person name="Morin E."/>
            <person name="Murat C."/>
            <person name="Riley R."/>
            <person name="Ohm R."/>
            <person name="Sun H."/>
            <person name="Tunlid A."/>
            <person name="Henrissat B."/>
            <person name="Grigoriev I.V."/>
            <person name="Hibbett D.S."/>
            <person name="Martin F."/>
        </authorList>
    </citation>
    <scope>NUCLEOTIDE SEQUENCE [LARGE SCALE GENOMIC DNA]</scope>
    <source>
        <strain evidence="10">Foug A</strain>
    </source>
</reference>
<feature type="region of interest" description="Disordered" evidence="6">
    <location>
        <begin position="558"/>
        <end position="580"/>
    </location>
</feature>
<feature type="compositionally biased region" description="Basic and acidic residues" evidence="6">
    <location>
        <begin position="565"/>
        <end position="580"/>
    </location>
</feature>
<dbReference type="PANTHER" id="PTHR23506">
    <property type="entry name" value="GH10249P"/>
    <property type="match status" value="1"/>
</dbReference>
<dbReference type="InterPro" id="IPR036412">
    <property type="entry name" value="HAD-like_sf"/>
</dbReference>
<dbReference type="InterPro" id="IPR020846">
    <property type="entry name" value="MFS_dom"/>
</dbReference>
<organism evidence="9 10">
    <name type="scientific">Scleroderma citrinum Foug A</name>
    <dbReference type="NCBI Taxonomy" id="1036808"/>
    <lineage>
        <taxon>Eukaryota</taxon>
        <taxon>Fungi</taxon>
        <taxon>Dikarya</taxon>
        <taxon>Basidiomycota</taxon>
        <taxon>Agaricomycotina</taxon>
        <taxon>Agaricomycetes</taxon>
        <taxon>Agaricomycetidae</taxon>
        <taxon>Boletales</taxon>
        <taxon>Sclerodermatineae</taxon>
        <taxon>Sclerodermataceae</taxon>
        <taxon>Scleroderma</taxon>
    </lineage>
</organism>
<sequence length="841" mass="91112">MPGNGLPASTFLPVLLSMAPKTREPWGLRWRSSVWFVTCVISFGIATDLLVYSSIIPVIPFQLQNLHYNSVSALTGWLLCAYSVGLVGSTIPIAMYAEGWSSRQMPLLIGQLALIGSQILLMLAPNYPLMCIARVFQGISSSVIWVVGLALLCDTTPEHKVGKQLGIAMTGLSFGLLVGSPVGGALYSKWGYHAPFIFGILCAALDLVARLLIIERHEAVKWGVDPWGSTPPPLENDSTVTLDITLKSPPPALDSASILTITESRLESQTRPLSYIRPLSLTRPLSETRRISQMPRMRPLSHMRPLSYMPPFQFTPLAVAEAPRPRSLAEPAHASQATLVRKPASLVFVLASLMRSHRAVAALAMSLVYGVVNSMQEPTLPLRLEAVWNYTSDQVGLVYLASFIPALISSPLAGWLSDRIGNDYIIFVCLVFTVPWWILLVIRGSVVLFIMSFALQSFFVGGVVPPVTSELAAVSRNLPGVGYAHVYGAFNLAFGIGTAVGPVIGGQIYSQIENGWSILCFIAVALVAVCAVIAFCCTGPTPLLLKFFKARTKARTSSPVATPRTQEEALGRGPQEKPEGYQHSRMSQITINAEAILFDLDGTLIDSTRGVFNAWEEFGKRHAFVDGLSWEEVANKTHGRRLVETLPEYCNIRDDELPMAVREFEDIVINYGGGPEVLPGAKSLLQKLEQCAPDRFAIVTSASSGYASAAMTKCGLPLPKRGVITADDIGPGQGKPHPIAYLVGARRISNQADFATKCLVIEDAPSGLAAGKRAGARTLAVCTNHTREFLQRRTGNEKPDFIINNLEHVTVHVQQSGSLLLALNEAASTTEHGGHAIQQPF</sequence>
<keyword evidence="5 7" id="KW-0472">Membrane</keyword>
<dbReference type="InterPro" id="IPR011701">
    <property type="entry name" value="MFS"/>
</dbReference>
<dbReference type="Gene3D" id="3.40.50.1000">
    <property type="entry name" value="HAD superfamily/HAD-like"/>
    <property type="match status" value="1"/>
</dbReference>
<dbReference type="InterPro" id="IPR023198">
    <property type="entry name" value="PGP-like_dom2"/>
</dbReference>
<evidence type="ECO:0000256" key="3">
    <source>
        <dbReference type="ARBA" id="ARBA00022692"/>
    </source>
</evidence>
<keyword evidence="10" id="KW-1185">Reference proteome</keyword>
<feature type="domain" description="Major facilitator superfamily (MFS) profile" evidence="8">
    <location>
        <begin position="34"/>
        <end position="542"/>
    </location>
</feature>
<feature type="transmembrane region" description="Helical" evidence="7">
    <location>
        <begin position="193"/>
        <end position="213"/>
    </location>
</feature>
<feature type="transmembrane region" description="Helical" evidence="7">
    <location>
        <begin position="448"/>
        <end position="468"/>
    </location>
</feature>
<feature type="transmembrane region" description="Helical" evidence="7">
    <location>
        <begin position="33"/>
        <end position="56"/>
    </location>
</feature>
<dbReference type="Pfam" id="PF07690">
    <property type="entry name" value="MFS_1"/>
    <property type="match status" value="2"/>
</dbReference>
<evidence type="ECO:0000256" key="5">
    <source>
        <dbReference type="ARBA" id="ARBA00023136"/>
    </source>
</evidence>
<feature type="transmembrane region" description="Helical" evidence="7">
    <location>
        <begin position="76"/>
        <end position="96"/>
    </location>
</feature>
<evidence type="ECO:0000256" key="1">
    <source>
        <dbReference type="ARBA" id="ARBA00004141"/>
    </source>
</evidence>
<protein>
    <recommendedName>
        <fullName evidence="8">Major facilitator superfamily (MFS) profile domain-containing protein</fullName>
    </recommendedName>
</protein>
<dbReference type="STRING" id="1036808.A0A0C2YXC3"/>
<keyword evidence="2" id="KW-0813">Transport</keyword>
<dbReference type="InParanoid" id="A0A0C2YXC3"/>
<dbReference type="AlphaFoldDB" id="A0A0C2YXC3"/>
<dbReference type="HOGENOM" id="CLU_001265_51_2_1"/>
<feature type="transmembrane region" description="Helical" evidence="7">
    <location>
        <begin position="165"/>
        <end position="187"/>
    </location>
</feature>